<dbReference type="SUPFAM" id="SSF48317">
    <property type="entry name" value="Acid phosphatase/Vanadium-dependent haloperoxidase"/>
    <property type="match status" value="1"/>
</dbReference>
<feature type="domain" description="Inositolphosphotransferase Aur1/Ipt1" evidence="2">
    <location>
        <begin position="67"/>
        <end position="211"/>
    </location>
</feature>
<dbReference type="InterPro" id="IPR026841">
    <property type="entry name" value="Aur1/Ipt1"/>
</dbReference>
<dbReference type="EMBL" id="WWVF01000028">
    <property type="protein sequence ID" value="MZS90082.1"/>
    <property type="molecule type" value="Genomic_DNA"/>
</dbReference>
<dbReference type="GO" id="GO:0016020">
    <property type="term" value="C:membrane"/>
    <property type="evidence" value="ECO:0007669"/>
    <property type="project" value="UniProtKB-SubCell"/>
</dbReference>
<feature type="transmembrane region" description="Helical" evidence="1">
    <location>
        <begin position="21"/>
        <end position="40"/>
    </location>
</feature>
<dbReference type="AlphaFoldDB" id="A0A6L8T4G1"/>
<feature type="transmembrane region" description="Helical" evidence="1">
    <location>
        <begin position="173"/>
        <end position="190"/>
    </location>
</feature>
<dbReference type="Proteomes" id="UP000477156">
    <property type="component" value="Unassembled WGS sequence"/>
</dbReference>
<sequence>MERYLTKTEKIAAFREKYLPVWVILPLISIFVLNCLIYWGSGVLTADRYHFDFTMSLDRAVPLIPQFIWIYILAFPFWAVNYILAAQRGKDGFYRFVATDLTVHITCFIIFLVLPTTNVRPEIAGTTWSQQMLKFVYLMDGGNSPSNLFPSIHCYVSWLSWRGVSKSENIPKWYQHFSLIFAILIIISTQVLKQHYLVDAIAGVALVELAWRFYSKGNRHEIFRHFFEKISEACSRWVNKN</sequence>
<proteinExistence type="predicted"/>
<keyword evidence="1" id="KW-0812">Transmembrane</keyword>
<accession>A0A6L8T4G1</accession>
<reference evidence="5 6" key="1">
    <citation type="journal article" date="2019" name="Nat. Med.">
        <title>A library of human gut bacterial isolates paired with longitudinal multiomics data enables mechanistic microbiome research.</title>
        <authorList>
            <person name="Poyet M."/>
            <person name="Groussin M."/>
            <person name="Gibbons S.M."/>
            <person name="Avila-Pacheco J."/>
            <person name="Jiang X."/>
            <person name="Kearney S.M."/>
            <person name="Perrotta A.R."/>
            <person name="Berdy B."/>
            <person name="Zhao S."/>
            <person name="Lieberman T.D."/>
            <person name="Swanson P.K."/>
            <person name="Smith M."/>
            <person name="Roesemann S."/>
            <person name="Alexander J.E."/>
            <person name="Rich S.A."/>
            <person name="Livny J."/>
            <person name="Vlamakis H."/>
            <person name="Clish C."/>
            <person name="Bullock K."/>
            <person name="Deik A."/>
            <person name="Scott J."/>
            <person name="Pierce K.A."/>
            <person name="Xavier R.J."/>
            <person name="Alm E.J."/>
        </authorList>
    </citation>
    <scope>NUCLEOTIDE SEQUENCE [LARGE SCALE GENOMIC DNA]</scope>
    <source>
        <strain evidence="3 6">BIOML-A1</strain>
        <strain evidence="4 5">BIOML-A12</strain>
    </source>
</reference>
<comment type="caution">
    <text evidence="3">The sequence shown here is derived from an EMBL/GenBank/DDBJ whole genome shotgun (WGS) entry which is preliminary data.</text>
</comment>
<dbReference type="InterPro" id="IPR036938">
    <property type="entry name" value="PAP2/HPO_sf"/>
</dbReference>
<evidence type="ECO:0000259" key="2">
    <source>
        <dbReference type="Pfam" id="PF14378"/>
    </source>
</evidence>
<dbReference type="RefSeq" id="WP_008707394.1">
    <property type="nucleotide sequence ID" value="NZ_JAAIPL010000032.1"/>
</dbReference>
<evidence type="ECO:0000313" key="5">
    <source>
        <dbReference type="Proteomes" id="UP000477156"/>
    </source>
</evidence>
<keyword evidence="1" id="KW-0472">Membrane</keyword>
<dbReference type="Pfam" id="PF14378">
    <property type="entry name" value="PAP2_3"/>
    <property type="match status" value="1"/>
</dbReference>
<evidence type="ECO:0000313" key="4">
    <source>
        <dbReference type="EMBL" id="MZS90082.1"/>
    </source>
</evidence>
<protein>
    <recommendedName>
        <fullName evidence="2">Inositolphosphotransferase Aur1/Ipt1 domain-containing protein</fullName>
    </recommendedName>
</protein>
<evidence type="ECO:0000313" key="3">
    <source>
        <dbReference type="EMBL" id="MZL34336.1"/>
    </source>
</evidence>
<dbReference type="EMBL" id="WWVQ01000037">
    <property type="protein sequence ID" value="MZL34336.1"/>
    <property type="molecule type" value="Genomic_DNA"/>
</dbReference>
<feature type="transmembrane region" description="Helical" evidence="1">
    <location>
        <begin position="96"/>
        <end position="114"/>
    </location>
</feature>
<keyword evidence="1" id="KW-1133">Transmembrane helix</keyword>
<evidence type="ECO:0000256" key="1">
    <source>
        <dbReference type="SAM" id="Phobius"/>
    </source>
</evidence>
<name>A0A6L8T4G1_9FIRM</name>
<evidence type="ECO:0000313" key="6">
    <source>
        <dbReference type="Proteomes" id="UP000477285"/>
    </source>
</evidence>
<feature type="transmembrane region" description="Helical" evidence="1">
    <location>
        <begin position="60"/>
        <end position="84"/>
    </location>
</feature>
<gene>
    <name evidence="4" type="ORF">GT712_13620</name>
    <name evidence="3" type="ORF">GT728_14290</name>
</gene>
<organism evidence="3 6">
    <name type="scientific">Blautia wexlerae</name>
    <dbReference type="NCBI Taxonomy" id="418240"/>
    <lineage>
        <taxon>Bacteria</taxon>
        <taxon>Bacillati</taxon>
        <taxon>Bacillota</taxon>
        <taxon>Clostridia</taxon>
        <taxon>Lachnospirales</taxon>
        <taxon>Lachnospiraceae</taxon>
        <taxon>Blautia</taxon>
    </lineage>
</organism>
<dbReference type="Proteomes" id="UP000477285">
    <property type="component" value="Unassembled WGS sequence"/>
</dbReference>